<evidence type="ECO:0000256" key="10">
    <source>
        <dbReference type="PIRSR" id="PIRSR600269-50"/>
    </source>
</evidence>
<evidence type="ECO:0000256" key="9">
    <source>
        <dbReference type="ARBA" id="ARBA00048032"/>
    </source>
</evidence>
<comment type="PTM">
    <text evidence="11 12">Topaquinone (TPQ) is generated by copper-dependent autoxidation of a specific tyrosyl residue.</text>
</comment>
<keyword evidence="5 10" id="KW-0801">TPQ</keyword>
<gene>
    <name evidence="17" type="ORF">MANES_15G028100v8</name>
</gene>
<dbReference type="OrthoDB" id="5379943at2759"/>
<dbReference type="GO" id="GO:0009308">
    <property type="term" value="P:amine metabolic process"/>
    <property type="evidence" value="ECO:0000318"/>
    <property type="project" value="GO_Central"/>
</dbReference>
<dbReference type="AlphaFoldDB" id="A0A2C9UE95"/>
<evidence type="ECO:0000256" key="7">
    <source>
        <dbReference type="ARBA" id="ARBA00023008"/>
    </source>
</evidence>
<dbReference type="EMBL" id="CM004401">
    <property type="protein sequence ID" value="OAY27936.1"/>
    <property type="molecule type" value="Genomic_DNA"/>
</dbReference>
<comment type="cofactor">
    <cofactor evidence="1">
        <name>Cu cation</name>
        <dbReference type="ChEBI" id="CHEBI:23378"/>
    </cofactor>
</comment>
<comment type="catalytic activity">
    <reaction evidence="9">
        <text>a primary methyl amine + O2 + H2O = an aldehyde + H2O2 + NH4(+)</text>
        <dbReference type="Rhea" id="RHEA:16153"/>
        <dbReference type="ChEBI" id="CHEBI:15377"/>
        <dbReference type="ChEBI" id="CHEBI:15379"/>
        <dbReference type="ChEBI" id="CHEBI:16240"/>
        <dbReference type="ChEBI" id="CHEBI:17478"/>
        <dbReference type="ChEBI" id="CHEBI:28938"/>
        <dbReference type="ChEBI" id="CHEBI:228804"/>
        <dbReference type="EC" id="1.4.3.21"/>
    </reaction>
</comment>
<name>A0A2C9UE95_MANES</name>
<keyword evidence="8" id="KW-1015">Disulfide bond</keyword>
<evidence type="ECO:0000256" key="3">
    <source>
        <dbReference type="ARBA" id="ARBA00011738"/>
    </source>
</evidence>
<protein>
    <recommendedName>
        <fullName evidence="12">Amine oxidase</fullName>
        <ecNumber evidence="12">1.4.3.-</ecNumber>
    </recommendedName>
</protein>
<dbReference type="InterPro" id="IPR016182">
    <property type="entry name" value="Cu_amine_oxidase_N-reg"/>
</dbReference>
<dbReference type="InterPro" id="IPR015802">
    <property type="entry name" value="Cu_amine_oxidase_N3"/>
</dbReference>
<dbReference type="Gene3D" id="3.10.450.40">
    <property type="match status" value="2"/>
</dbReference>
<organism evidence="17 18">
    <name type="scientific">Manihot esculenta</name>
    <name type="common">Cassava</name>
    <name type="synonym">Jatropha manihot</name>
    <dbReference type="NCBI Taxonomy" id="3983"/>
    <lineage>
        <taxon>Eukaryota</taxon>
        <taxon>Viridiplantae</taxon>
        <taxon>Streptophyta</taxon>
        <taxon>Embryophyta</taxon>
        <taxon>Tracheophyta</taxon>
        <taxon>Spermatophyta</taxon>
        <taxon>Magnoliopsida</taxon>
        <taxon>eudicotyledons</taxon>
        <taxon>Gunneridae</taxon>
        <taxon>Pentapetalae</taxon>
        <taxon>rosids</taxon>
        <taxon>fabids</taxon>
        <taxon>Malpighiales</taxon>
        <taxon>Euphorbiaceae</taxon>
        <taxon>Crotonoideae</taxon>
        <taxon>Manihoteae</taxon>
        <taxon>Manihot</taxon>
    </lineage>
</organism>
<dbReference type="OMA" id="LYAGGWY"/>
<keyword evidence="18" id="KW-1185">Reference proteome</keyword>
<dbReference type="PANTHER" id="PTHR10638:SF87">
    <property type="entry name" value="AMINE OXIDASE [COPPER-CONTAINING] ALPHA 2, PEROXISOMAL-RELATED"/>
    <property type="match status" value="1"/>
</dbReference>
<feature type="modified residue" description="2',4',5'-topaquinone" evidence="11">
    <location>
        <position position="410"/>
    </location>
</feature>
<dbReference type="STRING" id="3983.A0A2C9UE95"/>
<evidence type="ECO:0000256" key="8">
    <source>
        <dbReference type="ARBA" id="ARBA00023157"/>
    </source>
</evidence>
<dbReference type="InterPro" id="IPR015798">
    <property type="entry name" value="Cu_amine_oxidase_C"/>
</dbReference>
<feature type="chain" id="PRO_5013310941" description="Amine oxidase" evidence="13">
    <location>
        <begin position="26"/>
        <end position="674"/>
    </location>
</feature>
<comment type="subunit">
    <text evidence="3">Homodimer.</text>
</comment>
<comment type="cofactor">
    <cofactor evidence="12">
        <name>Cu cation</name>
        <dbReference type="ChEBI" id="CHEBI:23378"/>
    </cofactor>
    <text evidence="12">Contains 1 topaquinone per subunit.</text>
</comment>
<comment type="similarity">
    <text evidence="2 12">Belongs to the copper/topaquinone oxidase family.</text>
</comment>
<evidence type="ECO:0000259" key="14">
    <source>
        <dbReference type="Pfam" id="PF01179"/>
    </source>
</evidence>
<dbReference type="Pfam" id="PF02728">
    <property type="entry name" value="Cu_amine_oxidN3"/>
    <property type="match status" value="1"/>
</dbReference>
<dbReference type="InterPro" id="IPR036460">
    <property type="entry name" value="Cu_amine_oxidase_C_sf"/>
</dbReference>
<keyword evidence="7 12" id="KW-0186">Copper</keyword>
<evidence type="ECO:0000259" key="15">
    <source>
        <dbReference type="Pfam" id="PF02727"/>
    </source>
</evidence>
<evidence type="ECO:0000256" key="4">
    <source>
        <dbReference type="ARBA" id="ARBA00022723"/>
    </source>
</evidence>
<dbReference type="GO" id="GO:0009753">
    <property type="term" value="P:response to jasmonic acid"/>
    <property type="evidence" value="ECO:0000318"/>
    <property type="project" value="GO_Central"/>
</dbReference>
<evidence type="ECO:0000256" key="12">
    <source>
        <dbReference type="RuleBase" id="RU000672"/>
    </source>
</evidence>
<evidence type="ECO:0000256" key="1">
    <source>
        <dbReference type="ARBA" id="ARBA00001935"/>
    </source>
</evidence>
<feature type="active site" description="Schiff-base intermediate with substrate; via topaquinone" evidence="10">
    <location>
        <position position="410"/>
    </location>
</feature>
<feature type="signal peptide" evidence="13">
    <location>
        <begin position="1"/>
        <end position="25"/>
    </location>
</feature>
<dbReference type="GO" id="GO:0048038">
    <property type="term" value="F:quinone binding"/>
    <property type="evidence" value="ECO:0007669"/>
    <property type="project" value="InterPro"/>
</dbReference>
<accession>A0A2C9UE95</accession>
<dbReference type="GO" id="GO:0005507">
    <property type="term" value="F:copper ion binding"/>
    <property type="evidence" value="ECO:0000318"/>
    <property type="project" value="GO_Central"/>
</dbReference>
<dbReference type="Pfam" id="PF01179">
    <property type="entry name" value="Cu_amine_oxid"/>
    <property type="match status" value="1"/>
</dbReference>
<dbReference type="InterPro" id="IPR000269">
    <property type="entry name" value="Cu_amine_oxidase"/>
</dbReference>
<feature type="active site" description="Proton acceptor" evidence="10">
    <location>
        <position position="322"/>
    </location>
</feature>
<feature type="domain" description="Copper amine oxidase N2-terminal" evidence="15">
    <location>
        <begin position="29"/>
        <end position="116"/>
    </location>
</feature>
<evidence type="ECO:0000259" key="16">
    <source>
        <dbReference type="Pfam" id="PF02728"/>
    </source>
</evidence>
<keyword evidence="6 12" id="KW-0560">Oxidoreductase</keyword>
<comment type="caution">
    <text evidence="17">The sequence shown here is derived from an EMBL/GenBank/DDBJ whole genome shotgun (WGS) entry which is preliminary data.</text>
</comment>
<dbReference type="SUPFAM" id="SSF49998">
    <property type="entry name" value="Amine oxidase catalytic domain"/>
    <property type="match status" value="1"/>
</dbReference>
<dbReference type="GO" id="GO:0008131">
    <property type="term" value="F:primary methylamine oxidase activity"/>
    <property type="evidence" value="ECO:0000318"/>
    <property type="project" value="GO_Central"/>
</dbReference>
<dbReference type="Pfam" id="PF02727">
    <property type="entry name" value="Cu_amine_oxidN2"/>
    <property type="match status" value="1"/>
</dbReference>
<evidence type="ECO:0000256" key="13">
    <source>
        <dbReference type="SAM" id="SignalP"/>
    </source>
</evidence>
<feature type="domain" description="Copper amine oxidase N3-terminal" evidence="16">
    <location>
        <begin position="126"/>
        <end position="218"/>
    </location>
</feature>
<dbReference type="Gene3D" id="2.70.98.20">
    <property type="entry name" value="Copper amine oxidase, catalytic domain"/>
    <property type="match status" value="1"/>
</dbReference>
<evidence type="ECO:0000256" key="11">
    <source>
        <dbReference type="PIRSR" id="PIRSR600269-51"/>
    </source>
</evidence>
<dbReference type="EC" id="1.4.3.-" evidence="12"/>
<dbReference type="FunFam" id="3.10.450.40:FF:000012">
    <property type="entry name" value="Amine oxidase"/>
    <property type="match status" value="1"/>
</dbReference>
<evidence type="ECO:0000313" key="17">
    <source>
        <dbReference type="EMBL" id="OAY27936.1"/>
    </source>
</evidence>
<keyword evidence="13" id="KW-0732">Signal</keyword>
<dbReference type="Gramene" id="Manes.15G028100.1.v8.1">
    <property type="protein sequence ID" value="Manes.15G028100.1.v8.1.CDS"/>
    <property type="gene ID" value="Manes.15G028100.v8.1"/>
</dbReference>
<dbReference type="FunFam" id="2.70.98.20:FF:000004">
    <property type="entry name" value="Amine oxidase"/>
    <property type="match status" value="1"/>
</dbReference>
<evidence type="ECO:0000256" key="5">
    <source>
        <dbReference type="ARBA" id="ARBA00022772"/>
    </source>
</evidence>
<evidence type="ECO:0000313" key="18">
    <source>
        <dbReference type="Proteomes" id="UP000091857"/>
    </source>
</evidence>
<dbReference type="Proteomes" id="UP000091857">
    <property type="component" value="Chromosome 15"/>
</dbReference>
<dbReference type="PANTHER" id="PTHR10638">
    <property type="entry name" value="COPPER AMINE OXIDASE"/>
    <property type="match status" value="1"/>
</dbReference>
<feature type="domain" description="Copper amine oxidase catalytic" evidence="14">
    <location>
        <begin position="245"/>
        <end position="657"/>
    </location>
</feature>
<dbReference type="FunFam" id="3.10.450.40:FF:000005">
    <property type="entry name" value="Amine oxidase"/>
    <property type="match status" value="1"/>
</dbReference>
<keyword evidence="4 12" id="KW-0479">Metal-binding</keyword>
<evidence type="ECO:0000256" key="2">
    <source>
        <dbReference type="ARBA" id="ARBA00007983"/>
    </source>
</evidence>
<dbReference type="SUPFAM" id="SSF54416">
    <property type="entry name" value="Amine oxidase N-terminal region"/>
    <property type="match status" value="2"/>
</dbReference>
<dbReference type="InterPro" id="IPR015800">
    <property type="entry name" value="Cu_amine_oxidase_N2"/>
</dbReference>
<reference evidence="18" key="1">
    <citation type="journal article" date="2016" name="Nat. Biotechnol.">
        <title>Sequencing wild and cultivated cassava and related species reveals extensive interspecific hybridization and genetic diversity.</title>
        <authorList>
            <person name="Bredeson J.V."/>
            <person name="Lyons J.B."/>
            <person name="Prochnik S.E."/>
            <person name="Wu G.A."/>
            <person name="Ha C.M."/>
            <person name="Edsinger-Gonzales E."/>
            <person name="Grimwood J."/>
            <person name="Schmutz J."/>
            <person name="Rabbi I.Y."/>
            <person name="Egesi C."/>
            <person name="Nauluvula P."/>
            <person name="Lebot V."/>
            <person name="Ndunguru J."/>
            <person name="Mkamilo G."/>
            <person name="Bart R.S."/>
            <person name="Setter T.L."/>
            <person name="Gleadow R.M."/>
            <person name="Kulakow P."/>
            <person name="Ferguson M.E."/>
            <person name="Rounsley S."/>
            <person name="Rokhsar D.S."/>
        </authorList>
    </citation>
    <scope>NUCLEOTIDE SEQUENCE [LARGE SCALE GENOMIC DNA]</scope>
    <source>
        <strain evidence="18">cv. AM560-2</strain>
    </source>
</reference>
<sequence length="674" mass="76822">MAMASTSKLFFIFVLFIFRIDPNSSYEQHPLDPLSPEELDLTRTIVKDSFPSSNTTTLTFHYVGLDEPDKSFVRSWLAKPTKTPPPRRALAITRFNKQTHEFIIDLANRSIISKNVYAGYGYPTLGSDEQTEAIQLPLKYEPFIESIRNRGLNLSAIVCSAFTVGWFGEIRNRRVIKLQCFHMNNTVNLYLLPVEGIKIVVDLDEMKIIEYIDREKVPVPKSEGTDYRLSKQKPPLGPRINQAATIQPDGPGFQIDGHIIRWMNWVFHLSFDSRVGPVISVATIYDPEKQKHRSVLYRGHISELFVPYQDPTEEYYFKTFFDSGEFGFGQNTASLVPLVDCPNNAVFMDGYYAGPNGQPVKVPNVFCIFERHAGDIMWRHTELGIPDELITETRPEVSLVVRMVTVISNYDHILDWEFKPSGSINIQVGLSGILEVKATKYTHSDQIKEEVYGTFITDNTIGLHHDHFLSYRLDVDIDGVENSFIKHNLVAKTVTDNTTPRKSYWTVVSETAKTESEAKIRLGLEPAELVIANPNKKTKSGNSYGYRLIPGATARSLLLEDDYPQIRGAFTKYNVWVTPYNKSEKWAGGRYVDQSHGQDTLAVWSRRNREIDNKDIVLWYMIGIHHVPCQEDFPLMPTLSSGFELRPFNFFERSPVLKVIPPKPITWANCSASL</sequence>
<proteinExistence type="inferred from homology"/>
<evidence type="ECO:0000256" key="6">
    <source>
        <dbReference type="ARBA" id="ARBA00023002"/>
    </source>
</evidence>